<dbReference type="eggNOG" id="COG2207">
    <property type="taxonomic scope" value="Bacteria"/>
</dbReference>
<protein>
    <submittedName>
        <fullName evidence="5">Bacterial regulatory helix-turn-helix s, AraC family protein</fullName>
    </submittedName>
</protein>
<name>W0VD77_9BURK</name>
<dbReference type="InterPro" id="IPR032783">
    <property type="entry name" value="AraC_lig"/>
</dbReference>
<dbReference type="GO" id="GO:0043565">
    <property type="term" value="F:sequence-specific DNA binding"/>
    <property type="evidence" value="ECO:0007669"/>
    <property type="project" value="InterPro"/>
</dbReference>
<accession>W0VD77</accession>
<dbReference type="PANTHER" id="PTHR46796:SF7">
    <property type="entry name" value="ARAC FAMILY TRANSCRIPTIONAL REGULATOR"/>
    <property type="match status" value="1"/>
</dbReference>
<dbReference type="Proteomes" id="UP000027604">
    <property type="component" value="Chromosome I"/>
</dbReference>
<dbReference type="PRINTS" id="PR00032">
    <property type="entry name" value="HTHARAC"/>
</dbReference>
<dbReference type="PANTHER" id="PTHR46796">
    <property type="entry name" value="HTH-TYPE TRANSCRIPTIONAL ACTIVATOR RHAS-RELATED"/>
    <property type="match status" value="1"/>
</dbReference>
<feature type="domain" description="HTH araC/xylS-type" evidence="4">
    <location>
        <begin position="217"/>
        <end position="315"/>
    </location>
</feature>
<keyword evidence="2" id="KW-0238">DNA-binding</keyword>
<dbReference type="KEGG" id="jag:GJA_4729"/>
<dbReference type="HOGENOM" id="CLU_000445_81_0_4"/>
<dbReference type="STRING" id="1349767.GJA_4729"/>
<dbReference type="Pfam" id="PF12833">
    <property type="entry name" value="HTH_18"/>
    <property type="match status" value="1"/>
</dbReference>
<evidence type="ECO:0000256" key="2">
    <source>
        <dbReference type="ARBA" id="ARBA00023125"/>
    </source>
</evidence>
<dbReference type="InterPro" id="IPR018060">
    <property type="entry name" value="HTH_AraC"/>
</dbReference>
<sequence>MIDSLVFMRKNPVMMNDPFSDFLQIMDARSIMSGGLVAGGSWAINFPPSERVKFWGVMRGSCWLLMEGAETPVRIAEGDVFLLSRARPLLLASDLSATPVALSDVLDGRTGAVVQHGAGDDFFMIGGKVELSPDCARLLSDALVPLIHIHAASRQAPILHWLLQQLVRERDDILPGAAVVSSQLAHLLFIQILRAHFESAAPQSPGWLRAVADKRVAPALRLMHGEPGRAWELGELAKAAAMSRAAFAAYFKKVAGIAPVAYLTEWRMRLAQRLLREGATPVAVLAHSLGYSSESAFSNAFKRSTGSSPKHYRNASQLSP</sequence>
<dbReference type="InterPro" id="IPR009057">
    <property type="entry name" value="Homeodomain-like_sf"/>
</dbReference>
<dbReference type="InterPro" id="IPR050204">
    <property type="entry name" value="AraC_XylS_family_regulators"/>
</dbReference>
<proteinExistence type="predicted"/>
<evidence type="ECO:0000256" key="1">
    <source>
        <dbReference type="ARBA" id="ARBA00023015"/>
    </source>
</evidence>
<dbReference type="AlphaFoldDB" id="W0VD77"/>
<dbReference type="InterPro" id="IPR020449">
    <property type="entry name" value="Tscrpt_reg_AraC-type_HTH"/>
</dbReference>
<dbReference type="SMART" id="SM00342">
    <property type="entry name" value="HTH_ARAC"/>
    <property type="match status" value="1"/>
</dbReference>
<evidence type="ECO:0000256" key="3">
    <source>
        <dbReference type="ARBA" id="ARBA00023163"/>
    </source>
</evidence>
<evidence type="ECO:0000259" key="4">
    <source>
        <dbReference type="PROSITE" id="PS01124"/>
    </source>
</evidence>
<dbReference type="GO" id="GO:0003700">
    <property type="term" value="F:DNA-binding transcription factor activity"/>
    <property type="evidence" value="ECO:0007669"/>
    <property type="project" value="InterPro"/>
</dbReference>
<evidence type="ECO:0000313" key="6">
    <source>
        <dbReference type="Proteomes" id="UP000027604"/>
    </source>
</evidence>
<dbReference type="PROSITE" id="PS00041">
    <property type="entry name" value="HTH_ARAC_FAMILY_1"/>
    <property type="match status" value="1"/>
</dbReference>
<reference evidence="5 6" key="1">
    <citation type="journal article" date="2015" name="Genome Announc.">
        <title>Genome Sequence of Mushroom Soft-Rot Pathogen Janthinobacterium agaricidamnosum.</title>
        <authorList>
            <person name="Graupner K."/>
            <person name="Lackner G."/>
            <person name="Hertweck C."/>
        </authorList>
    </citation>
    <scope>NUCLEOTIDE SEQUENCE [LARGE SCALE GENOMIC DNA]</scope>
    <source>
        <strain evidence="6">NBRC 102515 / DSM 9628</strain>
    </source>
</reference>
<dbReference type="InterPro" id="IPR018062">
    <property type="entry name" value="HTH_AraC-typ_CS"/>
</dbReference>
<keyword evidence="6" id="KW-1185">Reference proteome</keyword>
<dbReference type="Gene3D" id="1.10.10.60">
    <property type="entry name" value="Homeodomain-like"/>
    <property type="match status" value="2"/>
</dbReference>
<keyword evidence="1" id="KW-0805">Transcription regulation</keyword>
<organism evidence="5 6">
    <name type="scientific">Janthinobacterium agaricidamnosum NBRC 102515 = DSM 9628</name>
    <dbReference type="NCBI Taxonomy" id="1349767"/>
    <lineage>
        <taxon>Bacteria</taxon>
        <taxon>Pseudomonadati</taxon>
        <taxon>Pseudomonadota</taxon>
        <taxon>Betaproteobacteria</taxon>
        <taxon>Burkholderiales</taxon>
        <taxon>Oxalobacteraceae</taxon>
        <taxon>Janthinobacterium</taxon>
    </lineage>
</organism>
<dbReference type="PATRIC" id="fig|1349767.4.peg.1356"/>
<dbReference type="PROSITE" id="PS01124">
    <property type="entry name" value="HTH_ARAC_FAMILY_2"/>
    <property type="match status" value="1"/>
</dbReference>
<keyword evidence="3" id="KW-0804">Transcription</keyword>
<dbReference type="EMBL" id="HG322949">
    <property type="protein sequence ID" value="CDG85333.1"/>
    <property type="molecule type" value="Genomic_DNA"/>
</dbReference>
<dbReference type="Pfam" id="PF12852">
    <property type="entry name" value="Cupin_6"/>
    <property type="match status" value="1"/>
</dbReference>
<gene>
    <name evidence="5" type="ORF">GJA_4729</name>
</gene>
<evidence type="ECO:0000313" key="5">
    <source>
        <dbReference type="EMBL" id="CDG85333.1"/>
    </source>
</evidence>
<dbReference type="SUPFAM" id="SSF46689">
    <property type="entry name" value="Homeodomain-like"/>
    <property type="match status" value="2"/>
</dbReference>